<comment type="caution">
    <text evidence="2">The sequence shown here is derived from an EMBL/GenBank/DDBJ whole genome shotgun (WGS) entry which is preliminary data.</text>
</comment>
<keyword evidence="3" id="KW-1185">Reference proteome</keyword>
<feature type="domain" description="N-acetyltransferase" evidence="1">
    <location>
        <begin position="16"/>
        <end position="216"/>
    </location>
</feature>
<dbReference type="Proteomes" id="UP000535838">
    <property type="component" value="Unassembled WGS sequence"/>
</dbReference>
<name>A0A841T7Y1_9BACL</name>
<proteinExistence type="predicted"/>
<keyword evidence="2" id="KW-0808">Transferase</keyword>
<organism evidence="2 3">
    <name type="scientific">Cohnella thailandensis</name>
    <dbReference type="NCBI Taxonomy" id="557557"/>
    <lineage>
        <taxon>Bacteria</taxon>
        <taxon>Bacillati</taxon>
        <taxon>Bacillota</taxon>
        <taxon>Bacilli</taxon>
        <taxon>Bacillales</taxon>
        <taxon>Paenibacillaceae</taxon>
        <taxon>Cohnella</taxon>
    </lineage>
</organism>
<dbReference type="EMBL" id="JACJVQ010000032">
    <property type="protein sequence ID" value="MBB6638358.1"/>
    <property type="molecule type" value="Genomic_DNA"/>
</dbReference>
<dbReference type="PROSITE" id="PS51186">
    <property type="entry name" value="GNAT"/>
    <property type="match status" value="1"/>
</dbReference>
<sequence length="220" mass="25097">MYKQWIATDGQRFAPAVIRNYAKDDFAGLIEVQALSFPPPFPSELWWNEEQLEEHVARFPEGALCAEMDGRIVGSMTALRRTFRDGDCHDWASVTDNGYIRCHEPEGDTLYVVDICVAPAYRRFGFGKWLMQSMYETVVHLGCARLLGGGRMPGYRLVADRYSPEEYLEQVVSGERKDPVLSFLLSCGRTPAGVVRHYLDDRDSCDNAALMEWRNPFLSR</sequence>
<dbReference type="CDD" id="cd04301">
    <property type="entry name" value="NAT_SF"/>
    <property type="match status" value="1"/>
</dbReference>
<protein>
    <submittedName>
        <fullName evidence="2">GNAT family N-acetyltransferase</fullName>
    </submittedName>
</protein>
<dbReference type="AlphaFoldDB" id="A0A841T7Y1"/>
<dbReference type="SUPFAM" id="SSF55729">
    <property type="entry name" value="Acyl-CoA N-acyltransferases (Nat)"/>
    <property type="match status" value="1"/>
</dbReference>
<dbReference type="Gene3D" id="3.40.630.30">
    <property type="match status" value="1"/>
</dbReference>
<accession>A0A841T7Y1</accession>
<dbReference type="InterPro" id="IPR016181">
    <property type="entry name" value="Acyl_CoA_acyltransferase"/>
</dbReference>
<dbReference type="InterPro" id="IPR000182">
    <property type="entry name" value="GNAT_dom"/>
</dbReference>
<dbReference type="GO" id="GO:0016747">
    <property type="term" value="F:acyltransferase activity, transferring groups other than amino-acyl groups"/>
    <property type="evidence" value="ECO:0007669"/>
    <property type="project" value="InterPro"/>
</dbReference>
<evidence type="ECO:0000313" key="2">
    <source>
        <dbReference type="EMBL" id="MBB6638358.1"/>
    </source>
</evidence>
<gene>
    <name evidence="2" type="ORF">H7B67_29860</name>
</gene>
<dbReference type="RefSeq" id="WP_185123557.1">
    <property type="nucleotide sequence ID" value="NZ_JACJVQ010000032.1"/>
</dbReference>
<reference evidence="2 3" key="1">
    <citation type="submission" date="2020-08" db="EMBL/GenBank/DDBJ databases">
        <title>Cohnella phylogeny.</title>
        <authorList>
            <person name="Dunlap C."/>
        </authorList>
    </citation>
    <scope>NUCLEOTIDE SEQUENCE [LARGE SCALE GENOMIC DNA]</scope>
    <source>
        <strain evidence="2 3">DSM 25241</strain>
    </source>
</reference>
<evidence type="ECO:0000313" key="3">
    <source>
        <dbReference type="Proteomes" id="UP000535838"/>
    </source>
</evidence>
<dbReference type="Pfam" id="PF00583">
    <property type="entry name" value="Acetyltransf_1"/>
    <property type="match status" value="1"/>
</dbReference>
<evidence type="ECO:0000259" key="1">
    <source>
        <dbReference type="PROSITE" id="PS51186"/>
    </source>
</evidence>